<dbReference type="Proteomes" id="UP000075321">
    <property type="component" value="Unassembled WGS sequence"/>
</dbReference>
<dbReference type="PATRIC" id="fig|1008153.3.peg.2849"/>
<dbReference type="EMBL" id="LTAZ01000007">
    <property type="protein sequence ID" value="KYH25204.1"/>
    <property type="molecule type" value="Genomic_DNA"/>
</dbReference>
<evidence type="ECO:0000313" key="3">
    <source>
        <dbReference type="Proteomes" id="UP000075321"/>
    </source>
</evidence>
<dbReference type="NCBIfam" id="TIGR02537">
    <property type="entry name" value="arch_flag_Nterm"/>
    <property type="match status" value="1"/>
</dbReference>
<evidence type="ECO:0000259" key="1">
    <source>
        <dbReference type="Pfam" id="PF07790"/>
    </source>
</evidence>
<dbReference type="OrthoDB" id="201989at2157"/>
<comment type="caution">
    <text evidence="2">The sequence shown here is derived from an EMBL/GenBank/DDBJ whole genome shotgun (WGS) entry which is preliminary data.</text>
</comment>
<dbReference type="AlphaFoldDB" id="A0A151AC94"/>
<name>A0A151AC94_9EURY</name>
<reference evidence="2 3" key="1">
    <citation type="submission" date="2016-02" db="EMBL/GenBank/DDBJ databases">
        <title>Genome sequence of Halalkalicoccus paucihalophilus DSM 24557.</title>
        <authorList>
            <person name="Poehlein A."/>
            <person name="Daniel R."/>
        </authorList>
    </citation>
    <scope>NUCLEOTIDE SEQUENCE [LARGE SCALE GENOMIC DNA]</scope>
    <source>
        <strain evidence="2 3">DSM 24557</strain>
    </source>
</reference>
<accession>A0A151AC94</accession>
<evidence type="ECO:0000313" key="2">
    <source>
        <dbReference type="EMBL" id="KYH25204.1"/>
    </source>
</evidence>
<sequence>MARAISPVIGVVLLVACAVLLSATVGAMALAYEPSDPASAVVVSGAVDAEENGITLTLDRGGPLDVRDLSLVVEVDGEPLETQPAVPAYSQSGFTGFPSGPFNAGTDPEWTRGESASLTIAKTTNGPHPDPGSSVVIRIYEDDLPIATVETTAS</sequence>
<feature type="domain" description="Archaeal Type IV pilin N-terminal" evidence="1">
    <location>
        <begin position="3"/>
        <end position="77"/>
    </location>
</feature>
<proteinExistence type="predicted"/>
<organism evidence="2 3">
    <name type="scientific">Halalkalicoccus paucihalophilus</name>
    <dbReference type="NCBI Taxonomy" id="1008153"/>
    <lineage>
        <taxon>Archaea</taxon>
        <taxon>Methanobacteriati</taxon>
        <taxon>Methanobacteriota</taxon>
        <taxon>Stenosarchaea group</taxon>
        <taxon>Halobacteria</taxon>
        <taxon>Halobacteriales</taxon>
        <taxon>Halococcaceae</taxon>
        <taxon>Halalkalicoccus</taxon>
    </lineage>
</organism>
<protein>
    <recommendedName>
        <fullName evidence="1">Archaeal Type IV pilin N-terminal domain-containing protein</fullName>
    </recommendedName>
</protein>
<dbReference type="InterPro" id="IPR013373">
    <property type="entry name" value="Flagellin/pilin_N_arc"/>
</dbReference>
<keyword evidence="3" id="KW-1185">Reference proteome</keyword>
<gene>
    <name evidence="2" type="ORF">HAPAU_27880</name>
</gene>
<dbReference type="RefSeq" id="WP_066383590.1">
    <property type="nucleotide sequence ID" value="NZ_LTAZ01000007.1"/>
</dbReference>
<dbReference type="InterPro" id="IPR012859">
    <property type="entry name" value="Pilin_N_archaeal"/>
</dbReference>
<dbReference type="Pfam" id="PF07790">
    <property type="entry name" value="Pilin_N"/>
    <property type="match status" value="1"/>
</dbReference>
<dbReference type="PROSITE" id="PS51257">
    <property type="entry name" value="PROKAR_LIPOPROTEIN"/>
    <property type="match status" value="1"/>
</dbReference>